<dbReference type="InterPro" id="IPR000425">
    <property type="entry name" value="MIP"/>
</dbReference>
<gene>
    <name evidence="9" type="ORF">SAMN02745180_00712</name>
</gene>
<dbReference type="STRING" id="1123281.SAMN02745180_00712"/>
<evidence type="ECO:0000256" key="3">
    <source>
        <dbReference type="ARBA" id="ARBA00022448"/>
    </source>
</evidence>
<sequence>MSNMAMYLGEFFGTLILILLGSGVCCNVSLKKSKGQNSGWIVIAAGWGFAVAIAAYTTGWVSGAHLNPAVSIAMAILGNLSWKLVPGYIISQILGAIVGAMLAYAAFKDHFAETDDKDAKLGVFCTAPAIRNFGRNFITEVIGTAMLVVGILGTGNANNAIGPLGPMLAGIVVFSIGLSLGGPTGYAINPARDLGPRIAHAILPIPNKRDSDWEYAWVPIFGPVVGGIVGALIYNLIFNIWI</sequence>
<comment type="subcellular location">
    <subcellularLocation>
        <location evidence="1">Membrane</location>
        <topology evidence="1">Multi-pass membrane protein</topology>
    </subcellularLocation>
</comment>
<dbReference type="GO" id="GO:0015254">
    <property type="term" value="F:glycerol channel activity"/>
    <property type="evidence" value="ECO:0007669"/>
    <property type="project" value="TreeGrafter"/>
</dbReference>
<evidence type="ECO:0000256" key="2">
    <source>
        <dbReference type="ARBA" id="ARBA00006175"/>
    </source>
</evidence>
<evidence type="ECO:0000256" key="7">
    <source>
        <dbReference type="RuleBase" id="RU000477"/>
    </source>
</evidence>
<feature type="transmembrane region" description="Helical" evidence="8">
    <location>
        <begin position="167"/>
        <end position="188"/>
    </location>
</feature>
<organism evidence="9 10">
    <name type="scientific">Sporanaerobacter acetigenes DSM 13106</name>
    <dbReference type="NCBI Taxonomy" id="1123281"/>
    <lineage>
        <taxon>Bacteria</taxon>
        <taxon>Bacillati</taxon>
        <taxon>Bacillota</taxon>
        <taxon>Tissierellia</taxon>
        <taxon>Tissierellales</taxon>
        <taxon>Sporanaerobacteraceae</taxon>
        <taxon>Sporanaerobacter</taxon>
    </lineage>
</organism>
<evidence type="ECO:0000313" key="9">
    <source>
        <dbReference type="EMBL" id="SHH64662.1"/>
    </source>
</evidence>
<feature type="transmembrane region" description="Helical" evidence="8">
    <location>
        <begin position="40"/>
        <end position="58"/>
    </location>
</feature>
<keyword evidence="5 8" id="KW-1133">Transmembrane helix</keyword>
<keyword evidence="3 7" id="KW-0813">Transport</keyword>
<dbReference type="EMBL" id="FQXR01000003">
    <property type="protein sequence ID" value="SHH64662.1"/>
    <property type="molecule type" value="Genomic_DNA"/>
</dbReference>
<accession>A0A1M5UNM5</accession>
<dbReference type="GO" id="GO:0005886">
    <property type="term" value="C:plasma membrane"/>
    <property type="evidence" value="ECO:0007669"/>
    <property type="project" value="TreeGrafter"/>
</dbReference>
<evidence type="ECO:0000256" key="4">
    <source>
        <dbReference type="ARBA" id="ARBA00022692"/>
    </source>
</evidence>
<dbReference type="NCBIfam" id="TIGR00861">
    <property type="entry name" value="MIP"/>
    <property type="match status" value="1"/>
</dbReference>
<name>A0A1M5UNM5_9FIRM</name>
<feature type="transmembrane region" description="Helical" evidence="8">
    <location>
        <begin position="89"/>
        <end position="107"/>
    </location>
</feature>
<feature type="transmembrane region" description="Helical" evidence="8">
    <location>
        <begin position="6"/>
        <end position="28"/>
    </location>
</feature>
<keyword evidence="6 8" id="KW-0472">Membrane</keyword>
<keyword evidence="10" id="KW-1185">Reference proteome</keyword>
<evidence type="ECO:0000256" key="8">
    <source>
        <dbReference type="SAM" id="Phobius"/>
    </source>
</evidence>
<protein>
    <submittedName>
        <fullName evidence="9">Glycerol uptake facilitator protein</fullName>
    </submittedName>
</protein>
<feature type="transmembrane region" description="Helical" evidence="8">
    <location>
        <begin position="216"/>
        <end position="237"/>
    </location>
</feature>
<dbReference type="InterPro" id="IPR023271">
    <property type="entry name" value="Aquaporin-like"/>
</dbReference>
<dbReference type="AlphaFoldDB" id="A0A1M5UNM5"/>
<dbReference type="CDD" id="cd00333">
    <property type="entry name" value="MIP"/>
    <property type="match status" value="1"/>
</dbReference>
<dbReference type="Proteomes" id="UP000184389">
    <property type="component" value="Unassembled WGS sequence"/>
</dbReference>
<comment type="similarity">
    <text evidence="2 7">Belongs to the MIP/aquaporin (TC 1.A.8) family.</text>
</comment>
<evidence type="ECO:0000313" key="10">
    <source>
        <dbReference type="Proteomes" id="UP000184389"/>
    </source>
</evidence>
<evidence type="ECO:0000256" key="1">
    <source>
        <dbReference type="ARBA" id="ARBA00004141"/>
    </source>
</evidence>
<dbReference type="PANTHER" id="PTHR43829:SF9">
    <property type="entry name" value="AQUAPORIN-9"/>
    <property type="match status" value="1"/>
</dbReference>
<dbReference type="OrthoDB" id="9807293at2"/>
<dbReference type="InterPro" id="IPR022357">
    <property type="entry name" value="MIP_CS"/>
</dbReference>
<feature type="transmembrane region" description="Helical" evidence="8">
    <location>
        <begin position="137"/>
        <end position="155"/>
    </location>
</feature>
<dbReference type="Gene3D" id="1.20.1080.10">
    <property type="entry name" value="Glycerol uptake facilitator protein"/>
    <property type="match status" value="1"/>
</dbReference>
<evidence type="ECO:0000256" key="6">
    <source>
        <dbReference type="ARBA" id="ARBA00023136"/>
    </source>
</evidence>
<dbReference type="Pfam" id="PF00230">
    <property type="entry name" value="MIP"/>
    <property type="match status" value="1"/>
</dbReference>
<keyword evidence="4 7" id="KW-0812">Transmembrane</keyword>
<dbReference type="PROSITE" id="PS00221">
    <property type="entry name" value="MIP"/>
    <property type="match status" value="1"/>
</dbReference>
<dbReference type="PRINTS" id="PR00783">
    <property type="entry name" value="MINTRINSICP"/>
</dbReference>
<dbReference type="SUPFAM" id="SSF81338">
    <property type="entry name" value="Aquaporin-like"/>
    <property type="match status" value="1"/>
</dbReference>
<evidence type="ECO:0000256" key="5">
    <source>
        <dbReference type="ARBA" id="ARBA00022989"/>
    </source>
</evidence>
<dbReference type="InterPro" id="IPR050363">
    <property type="entry name" value="MIP/Aquaporin"/>
</dbReference>
<dbReference type="PANTHER" id="PTHR43829">
    <property type="entry name" value="AQUAPORIN OR AQUAGLYCEROPORIN RELATED"/>
    <property type="match status" value="1"/>
</dbReference>
<reference evidence="9 10" key="1">
    <citation type="submission" date="2016-11" db="EMBL/GenBank/DDBJ databases">
        <authorList>
            <person name="Jaros S."/>
            <person name="Januszkiewicz K."/>
            <person name="Wedrychowicz H."/>
        </authorList>
    </citation>
    <scope>NUCLEOTIDE SEQUENCE [LARGE SCALE GENOMIC DNA]</scope>
    <source>
        <strain evidence="9 10">DSM 13106</strain>
    </source>
</reference>
<proteinExistence type="inferred from homology"/>